<feature type="domain" description="Major facilitator superfamily (MFS) profile" evidence="8">
    <location>
        <begin position="1"/>
        <end position="423"/>
    </location>
</feature>
<proteinExistence type="predicted"/>
<keyword evidence="5 7" id="KW-1133">Transmembrane helix</keyword>
<keyword evidence="10" id="KW-1185">Reference proteome</keyword>
<name>A0AAD8A2T9_DIPPU</name>
<keyword evidence="2" id="KW-0813">Transport</keyword>
<evidence type="ECO:0000313" key="10">
    <source>
        <dbReference type="Proteomes" id="UP001233999"/>
    </source>
</evidence>
<dbReference type="Gene3D" id="1.20.1250.20">
    <property type="entry name" value="MFS general substrate transporter like domains"/>
    <property type="match status" value="2"/>
</dbReference>
<feature type="transmembrane region" description="Helical" evidence="7">
    <location>
        <begin position="306"/>
        <end position="325"/>
    </location>
</feature>
<feature type="transmembrane region" description="Helical" evidence="7">
    <location>
        <begin position="264"/>
        <end position="285"/>
    </location>
</feature>
<comment type="caution">
    <text evidence="9">The sequence shown here is derived from an EMBL/GenBank/DDBJ whole genome shotgun (WGS) entry which is preliminary data.</text>
</comment>
<dbReference type="InterPro" id="IPR020846">
    <property type="entry name" value="MFS_dom"/>
</dbReference>
<reference evidence="9" key="2">
    <citation type="submission" date="2023-05" db="EMBL/GenBank/DDBJ databases">
        <authorList>
            <person name="Fouks B."/>
        </authorList>
    </citation>
    <scope>NUCLEOTIDE SEQUENCE</scope>
    <source>
        <strain evidence="9">Stay&amp;Tobe</strain>
        <tissue evidence="9">Testes</tissue>
    </source>
</reference>
<dbReference type="AlphaFoldDB" id="A0AAD8A2T9"/>
<dbReference type="InterPro" id="IPR036259">
    <property type="entry name" value="MFS_trans_sf"/>
</dbReference>
<dbReference type="PANTHER" id="PTHR11662">
    <property type="entry name" value="SOLUTE CARRIER FAMILY 17"/>
    <property type="match status" value="1"/>
</dbReference>
<accession>A0AAD8A2T9</accession>
<feature type="transmembrane region" description="Helical" evidence="7">
    <location>
        <begin position="138"/>
        <end position="162"/>
    </location>
</feature>
<reference evidence="9" key="1">
    <citation type="journal article" date="2023" name="IScience">
        <title>Live-bearing cockroach genome reveals convergent evolutionary mechanisms linked to viviparity in insects and beyond.</title>
        <authorList>
            <person name="Fouks B."/>
            <person name="Harrison M.C."/>
            <person name="Mikhailova A.A."/>
            <person name="Marchal E."/>
            <person name="English S."/>
            <person name="Carruthers M."/>
            <person name="Jennings E.C."/>
            <person name="Chiamaka E.L."/>
            <person name="Frigard R.A."/>
            <person name="Pippel M."/>
            <person name="Attardo G.M."/>
            <person name="Benoit J.B."/>
            <person name="Bornberg-Bauer E."/>
            <person name="Tobe S.S."/>
        </authorList>
    </citation>
    <scope>NUCLEOTIDE SEQUENCE</scope>
    <source>
        <strain evidence="9">Stay&amp;Tobe</strain>
    </source>
</reference>
<feature type="transmembrane region" description="Helical" evidence="7">
    <location>
        <begin position="103"/>
        <end position="126"/>
    </location>
</feature>
<keyword evidence="6 7" id="KW-0472">Membrane</keyword>
<dbReference type="PROSITE" id="PS50850">
    <property type="entry name" value="MFS"/>
    <property type="match status" value="1"/>
</dbReference>
<feature type="transmembrane region" description="Helical" evidence="7">
    <location>
        <begin position="168"/>
        <end position="189"/>
    </location>
</feature>
<evidence type="ECO:0000313" key="9">
    <source>
        <dbReference type="EMBL" id="KAJ9591412.1"/>
    </source>
</evidence>
<evidence type="ECO:0000256" key="3">
    <source>
        <dbReference type="ARBA" id="ARBA00022692"/>
    </source>
</evidence>
<evidence type="ECO:0000256" key="5">
    <source>
        <dbReference type="ARBA" id="ARBA00022989"/>
    </source>
</evidence>
<feature type="transmembrane region" description="Helical" evidence="7">
    <location>
        <begin position="222"/>
        <end position="244"/>
    </location>
</feature>
<comment type="subcellular location">
    <subcellularLocation>
        <location evidence="1">Membrane</location>
        <topology evidence="1">Multi-pass membrane protein</topology>
    </subcellularLocation>
</comment>
<dbReference type="GO" id="GO:0016020">
    <property type="term" value="C:membrane"/>
    <property type="evidence" value="ECO:0007669"/>
    <property type="project" value="UniProtKB-SubCell"/>
</dbReference>
<dbReference type="Pfam" id="PF07690">
    <property type="entry name" value="MFS_1"/>
    <property type="match status" value="1"/>
</dbReference>
<protein>
    <recommendedName>
        <fullName evidence="8">Major facilitator superfamily (MFS) profile domain-containing protein</fullName>
    </recommendedName>
</protein>
<dbReference type="SUPFAM" id="SSF103473">
    <property type="entry name" value="MFS general substrate transporter"/>
    <property type="match status" value="1"/>
</dbReference>
<dbReference type="InterPro" id="IPR050382">
    <property type="entry name" value="MFS_Na/Anion_cotransporter"/>
</dbReference>
<dbReference type="InterPro" id="IPR011701">
    <property type="entry name" value="MFS"/>
</dbReference>
<dbReference type="FunFam" id="1.20.1250.20:FF:000423">
    <property type="entry name" value="Putative inorganic phosphate cotransporter-like Protein"/>
    <property type="match status" value="1"/>
</dbReference>
<keyword evidence="3 7" id="KW-0812">Transmembrane</keyword>
<organism evidence="9 10">
    <name type="scientific">Diploptera punctata</name>
    <name type="common">Pacific beetle cockroach</name>
    <dbReference type="NCBI Taxonomy" id="6984"/>
    <lineage>
        <taxon>Eukaryota</taxon>
        <taxon>Metazoa</taxon>
        <taxon>Ecdysozoa</taxon>
        <taxon>Arthropoda</taxon>
        <taxon>Hexapoda</taxon>
        <taxon>Insecta</taxon>
        <taxon>Pterygota</taxon>
        <taxon>Neoptera</taxon>
        <taxon>Polyneoptera</taxon>
        <taxon>Dictyoptera</taxon>
        <taxon>Blattodea</taxon>
        <taxon>Blaberoidea</taxon>
        <taxon>Blaberidae</taxon>
        <taxon>Diplopterinae</taxon>
        <taxon>Diploptera</taxon>
    </lineage>
</organism>
<feature type="transmembrane region" description="Helical" evidence="7">
    <location>
        <begin position="361"/>
        <end position="387"/>
    </location>
</feature>
<dbReference type="GO" id="GO:0015293">
    <property type="term" value="F:symporter activity"/>
    <property type="evidence" value="ECO:0007669"/>
    <property type="project" value="UniProtKB-KW"/>
</dbReference>
<keyword evidence="4" id="KW-0769">Symport</keyword>
<feature type="transmembrane region" description="Helical" evidence="7">
    <location>
        <begin position="331"/>
        <end position="349"/>
    </location>
</feature>
<dbReference type="GO" id="GO:0006820">
    <property type="term" value="P:monoatomic anion transport"/>
    <property type="evidence" value="ECO:0007669"/>
    <property type="project" value="TreeGrafter"/>
</dbReference>
<dbReference type="FunFam" id="1.20.1250.20:FF:000003">
    <property type="entry name" value="Solute carrier family 17 member 3"/>
    <property type="match status" value="1"/>
</dbReference>
<evidence type="ECO:0000256" key="6">
    <source>
        <dbReference type="ARBA" id="ARBA00023136"/>
    </source>
</evidence>
<feature type="transmembrane region" description="Helical" evidence="7">
    <location>
        <begin position="77"/>
        <end position="97"/>
    </location>
</feature>
<dbReference type="EMBL" id="JASPKZ010003868">
    <property type="protein sequence ID" value="KAJ9591412.1"/>
    <property type="molecule type" value="Genomic_DNA"/>
</dbReference>
<dbReference type="Proteomes" id="UP001233999">
    <property type="component" value="Unassembled WGS sequence"/>
</dbReference>
<evidence type="ECO:0000256" key="2">
    <source>
        <dbReference type="ARBA" id="ARBA00022448"/>
    </source>
</evidence>
<evidence type="ECO:0000256" key="1">
    <source>
        <dbReference type="ARBA" id="ARBA00004141"/>
    </source>
</evidence>
<evidence type="ECO:0000259" key="8">
    <source>
        <dbReference type="PROSITE" id="PS50850"/>
    </source>
</evidence>
<evidence type="ECO:0000256" key="4">
    <source>
        <dbReference type="ARBA" id="ARBA00022847"/>
    </source>
</evidence>
<evidence type="ECO:0000256" key="7">
    <source>
        <dbReference type="SAM" id="Phobius"/>
    </source>
</evidence>
<sequence>MVKTSYESPQNYNRTNLSPEELDVCPGELEIQPPTKHNGEFDWDEEMQGYVLSASAYGVLATHMVGGRLSEIVGPKYVLGLGLLLTGLLTMLCPAAAEWSFGAFITVRVIIGITSGVIMPAVNVLVARWYPVEERQLILSAIMASAPLATVIALSTSGIVANDAGWPAVFYLFGFLPVFWFIPWLFLAYDSPEKHPRISEKEKNTILKSLGQQSQTPQTVPWIAILTSLPLWAYIIMTLGYSWIGSTLISQLPTYLSRILHFDLQKSGVVSALPFIFAPIGGVFFGLSAMKIRKSGRFSYLSSIRLFNSISAIGSSVFIFVITLVGCDATAITVLLILSMVAVAAYCGGSITNHLDLGSNFAGTTSGITSTVSGVSAIISPLIVGALTNDNQTLTQWHIVFYIAICFTIFCYGFFMIFGSVEEQAWNKIGTDNNEPCKQENISKKMEQV</sequence>
<dbReference type="PANTHER" id="PTHR11662:SF399">
    <property type="entry name" value="FI19708P1-RELATED"/>
    <property type="match status" value="1"/>
</dbReference>
<feature type="transmembrane region" description="Helical" evidence="7">
    <location>
        <begin position="399"/>
        <end position="418"/>
    </location>
</feature>
<gene>
    <name evidence="9" type="ORF">L9F63_002018</name>
</gene>